<feature type="domain" description="Schlafen AlbA-2" evidence="1">
    <location>
        <begin position="14"/>
        <end position="122"/>
    </location>
</feature>
<dbReference type="InterPro" id="IPR007421">
    <property type="entry name" value="Schlafen_AlbA_2_dom"/>
</dbReference>
<dbReference type="InterPro" id="IPR038475">
    <property type="entry name" value="RecG_C_sf"/>
</dbReference>
<dbReference type="AlphaFoldDB" id="A0A516NSD3"/>
<sequence>MEPDRLRDLIARGETLTTEFKRGAAGKFNDTDLVETCVCMANGDGGFLLIGVEDDGSISGAAPRHGTVTDPSRIDALIASRTVPLLQTYTETVELDGYEVIVIDIPKSPRVVGTSNGVYVRRALRIDGTPQCLPFPAYDMLAHEIDRGAVDFAAIPARGATMDELDPAEFDRFRMLARTSGADTVLTELSDTEICRALGVLRCGDDGTERPTLGAVLLFGRESAIALHIPNHEAAFQLFDGLSLETNHFTRAPLLRAAEDLYARVQTWNREEEVQLGLLRVALPRVPHTVVREAIANALVHRDYTALGATRVTISDDAFEVSSPGAFPPGVRLDNLLSVSQPRSPILADAFRRAGIVERSGRGISLMYSALLRLGRDTPDYSQSTDRSVRAIVPLGSADIALARFIADRESRDGRPMRLFDLQVLHELRLQTNLSASEIAEQLHRTPGETRAGLTRMIEDGLVELRGGGRGRMYHLSAAVYRALDNPPAYIRVRGADSIQQEGMVLQYVESFGAITRAQAAELCMITPSQAGNLLRRMSRAGKLVLQGQRKAARYILPSIDPGGRPQQGR</sequence>
<dbReference type="PANTHER" id="PTHR30595">
    <property type="entry name" value="GLPR-RELATED TRANSCRIPTIONAL REPRESSOR"/>
    <property type="match status" value="1"/>
</dbReference>
<reference evidence="2 3" key="1">
    <citation type="submission" date="2019-07" db="EMBL/GenBank/DDBJ databases">
        <title>Complete Genome Sequence and Methylome Analysis of Nocardia otitidis-caviarum NEB252.</title>
        <authorList>
            <person name="Fomenkov A."/>
            <person name="Anton B.P."/>
            <person name="Vincze T."/>
            <person name="Roberts R.J."/>
        </authorList>
    </citation>
    <scope>NUCLEOTIDE SEQUENCE [LARGE SCALE GENOMIC DNA]</scope>
    <source>
        <strain evidence="2 3">NEB252</strain>
    </source>
</reference>
<organism evidence="2 3">
    <name type="scientific">Nocardia otitidiscaviarum</name>
    <dbReference type="NCBI Taxonomy" id="1823"/>
    <lineage>
        <taxon>Bacteria</taxon>
        <taxon>Bacillati</taxon>
        <taxon>Actinomycetota</taxon>
        <taxon>Actinomycetes</taxon>
        <taxon>Mycobacteriales</taxon>
        <taxon>Nocardiaceae</taxon>
        <taxon>Nocardia</taxon>
    </lineage>
</organism>
<dbReference type="SUPFAM" id="SSF46785">
    <property type="entry name" value="Winged helix' DNA-binding domain"/>
    <property type="match status" value="1"/>
</dbReference>
<dbReference type="Gene3D" id="3.30.565.60">
    <property type="match status" value="1"/>
</dbReference>
<dbReference type="GeneID" id="80335989"/>
<protein>
    <submittedName>
        <fullName evidence="2">AAA family ATPase</fullName>
    </submittedName>
</protein>
<evidence type="ECO:0000313" key="3">
    <source>
        <dbReference type="Proteomes" id="UP000317039"/>
    </source>
</evidence>
<dbReference type="Pfam" id="PF06224">
    <property type="entry name" value="AlkZ-like"/>
    <property type="match status" value="1"/>
</dbReference>
<evidence type="ECO:0000259" key="1">
    <source>
        <dbReference type="Pfam" id="PF04326"/>
    </source>
</evidence>
<dbReference type="InterPro" id="IPR009351">
    <property type="entry name" value="AlkZ-like"/>
</dbReference>
<gene>
    <name evidence="2" type="ORF">FOH10_26875</name>
</gene>
<name>A0A516NSD3_9NOCA</name>
<evidence type="ECO:0000313" key="2">
    <source>
        <dbReference type="EMBL" id="QDP81817.1"/>
    </source>
</evidence>
<dbReference type="PANTHER" id="PTHR30595:SF6">
    <property type="entry name" value="SCHLAFEN ALBA-2 DOMAIN-CONTAINING PROTEIN"/>
    <property type="match status" value="1"/>
</dbReference>
<dbReference type="EMBL" id="CP041695">
    <property type="protein sequence ID" value="QDP81817.1"/>
    <property type="molecule type" value="Genomic_DNA"/>
</dbReference>
<proteinExistence type="predicted"/>
<dbReference type="KEGG" id="nod:FOH10_26875"/>
<dbReference type="Gene3D" id="1.10.10.10">
    <property type="entry name" value="Winged helix-like DNA-binding domain superfamily/Winged helix DNA-binding domain"/>
    <property type="match status" value="2"/>
</dbReference>
<accession>A0A516NSD3</accession>
<dbReference type="InterPro" id="IPR036390">
    <property type="entry name" value="WH_DNA-bd_sf"/>
</dbReference>
<dbReference type="InterPro" id="IPR036388">
    <property type="entry name" value="WH-like_DNA-bd_sf"/>
</dbReference>
<dbReference type="Pfam" id="PF04326">
    <property type="entry name" value="SLFN_AlbA_2"/>
    <property type="match status" value="1"/>
</dbReference>
<dbReference type="InterPro" id="IPR038461">
    <property type="entry name" value="Schlafen_AlbA_2_dom_sf"/>
</dbReference>
<dbReference type="RefSeq" id="WP_143982800.1">
    <property type="nucleotide sequence ID" value="NZ_CP041695.1"/>
</dbReference>
<dbReference type="Proteomes" id="UP000317039">
    <property type="component" value="Chromosome"/>
</dbReference>
<dbReference type="Pfam" id="PF13749">
    <property type="entry name" value="HATPase_c_4"/>
    <property type="match status" value="1"/>
</dbReference>
<dbReference type="Gene3D" id="3.30.950.30">
    <property type="entry name" value="Schlafen, AAA domain"/>
    <property type="match status" value="1"/>
</dbReference>